<comment type="similarity">
    <text evidence="1">Belongs to the villin/gelsolin family.</text>
</comment>
<dbReference type="PROSITE" id="PS51089">
    <property type="entry name" value="HP"/>
    <property type="match status" value="1"/>
</dbReference>
<evidence type="ECO:0000259" key="5">
    <source>
        <dbReference type="PROSITE" id="PS51089"/>
    </source>
</evidence>
<protein>
    <recommendedName>
        <fullName evidence="5">HP domain-containing protein</fullName>
    </recommendedName>
</protein>
<dbReference type="FunFam" id="3.40.20.10:FF:000001">
    <property type="entry name" value="Gelsolin"/>
    <property type="match status" value="1"/>
</dbReference>
<feature type="domain" description="HP" evidence="5">
    <location>
        <begin position="234"/>
        <end position="299"/>
    </location>
</feature>
<dbReference type="InterPro" id="IPR036886">
    <property type="entry name" value="Villin_headpiece_dom_sf"/>
</dbReference>
<dbReference type="InterPro" id="IPR029006">
    <property type="entry name" value="ADF-H/Gelsolin-like_dom_sf"/>
</dbReference>
<proteinExistence type="inferred from homology"/>
<dbReference type="EMBL" id="CAJNOL010001122">
    <property type="protein sequence ID" value="CAF1292338.1"/>
    <property type="molecule type" value="Genomic_DNA"/>
</dbReference>
<keyword evidence="2" id="KW-0117">Actin capping</keyword>
<keyword evidence="3" id="KW-0677">Repeat</keyword>
<evidence type="ECO:0000256" key="4">
    <source>
        <dbReference type="ARBA" id="ARBA00023203"/>
    </source>
</evidence>
<dbReference type="GO" id="GO:0051015">
    <property type="term" value="F:actin filament binding"/>
    <property type="evidence" value="ECO:0007669"/>
    <property type="project" value="InterPro"/>
</dbReference>
<evidence type="ECO:0000256" key="1">
    <source>
        <dbReference type="ARBA" id="ARBA00008418"/>
    </source>
</evidence>
<dbReference type="SMART" id="SM00262">
    <property type="entry name" value="GEL"/>
    <property type="match status" value="2"/>
</dbReference>
<dbReference type="GO" id="GO:0005546">
    <property type="term" value="F:phosphatidylinositol-4,5-bisphosphate binding"/>
    <property type="evidence" value="ECO:0007669"/>
    <property type="project" value="TreeGrafter"/>
</dbReference>
<dbReference type="PANTHER" id="PTHR11977:SF57">
    <property type="entry name" value="VILLIN-LIKE PROTEIN QUAIL"/>
    <property type="match status" value="1"/>
</dbReference>
<dbReference type="GO" id="GO:0005737">
    <property type="term" value="C:cytoplasm"/>
    <property type="evidence" value="ECO:0007669"/>
    <property type="project" value="TreeGrafter"/>
</dbReference>
<dbReference type="AlphaFoldDB" id="A0A815D3B9"/>
<dbReference type="Pfam" id="PF02209">
    <property type="entry name" value="VHP"/>
    <property type="match status" value="1"/>
</dbReference>
<comment type="caution">
    <text evidence="6">The sequence shown here is derived from an EMBL/GenBank/DDBJ whole genome shotgun (WGS) entry which is preliminary data.</text>
</comment>
<accession>A0A815D3B9</accession>
<dbReference type="Gene3D" id="3.40.20.10">
    <property type="entry name" value="Severin"/>
    <property type="match status" value="2"/>
</dbReference>
<dbReference type="FunFam" id="3.40.20.10:FF:000005">
    <property type="entry name" value="Gelsolin"/>
    <property type="match status" value="1"/>
</dbReference>
<keyword evidence="7" id="KW-1185">Reference proteome</keyword>
<dbReference type="GO" id="GO:0015629">
    <property type="term" value="C:actin cytoskeleton"/>
    <property type="evidence" value="ECO:0007669"/>
    <property type="project" value="TreeGrafter"/>
</dbReference>
<feature type="non-terminal residue" evidence="6">
    <location>
        <position position="1"/>
    </location>
</feature>
<evidence type="ECO:0000256" key="3">
    <source>
        <dbReference type="ARBA" id="ARBA00022737"/>
    </source>
</evidence>
<keyword evidence="4" id="KW-0009">Actin-binding</keyword>
<dbReference type="Pfam" id="PF00626">
    <property type="entry name" value="Gelsolin"/>
    <property type="match status" value="2"/>
</dbReference>
<reference evidence="6" key="1">
    <citation type="submission" date="2021-02" db="EMBL/GenBank/DDBJ databases">
        <authorList>
            <person name="Nowell W R."/>
        </authorList>
    </citation>
    <scope>NUCLEOTIDE SEQUENCE</scope>
</reference>
<organism evidence="6 7">
    <name type="scientific">Rotaria sordida</name>
    <dbReference type="NCBI Taxonomy" id="392033"/>
    <lineage>
        <taxon>Eukaryota</taxon>
        <taxon>Metazoa</taxon>
        <taxon>Spiralia</taxon>
        <taxon>Gnathifera</taxon>
        <taxon>Rotifera</taxon>
        <taxon>Eurotatoria</taxon>
        <taxon>Bdelloidea</taxon>
        <taxon>Philodinida</taxon>
        <taxon>Philodinidae</taxon>
        <taxon>Rotaria</taxon>
    </lineage>
</organism>
<evidence type="ECO:0000313" key="6">
    <source>
        <dbReference type="EMBL" id="CAF1292338.1"/>
    </source>
</evidence>
<dbReference type="InterPro" id="IPR007122">
    <property type="entry name" value="Villin/Gelsolin"/>
</dbReference>
<dbReference type="CDD" id="cd11291">
    <property type="entry name" value="gelsolin_S6_like"/>
    <property type="match status" value="1"/>
</dbReference>
<dbReference type="GO" id="GO:0051016">
    <property type="term" value="P:barbed-end actin filament capping"/>
    <property type="evidence" value="ECO:0007669"/>
    <property type="project" value="TreeGrafter"/>
</dbReference>
<evidence type="ECO:0000313" key="7">
    <source>
        <dbReference type="Proteomes" id="UP000663870"/>
    </source>
</evidence>
<dbReference type="CDD" id="cd11288">
    <property type="entry name" value="gelsolin_S5_like"/>
    <property type="match status" value="1"/>
</dbReference>
<dbReference type="GO" id="GO:0051014">
    <property type="term" value="P:actin filament severing"/>
    <property type="evidence" value="ECO:0007669"/>
    <property type="project" value="TreeGrafter"/>
</dbReference>
<name>A0A815D3B9_9BILA</name>
<gene>
    <name evidence="6" type="ORF">JXQ802_LOCUS29063</name>
</gene>
<dbReference type="InterPro" id="IPR003128">
    <property type="entry name" value="Villin_headpiece"/>
</dbReference>
<dbReference type="PANTHER" id="PTHR11977">
    <property type="entry name" value="VILLIN"/>
    <property type="match status" value="1"/>
</dbReference>
<dbReference type="SMART" id="SM00153">
    <property type="entry name" value="VHP"/>
    <property type="match status" value="1"/>
</dbReference>
<dbReference type="Gene3D" id="1.10.950.10">
    <property type="entry name" value="Villin headpiece domain"/>
    <property type="match status" value="1"/>
</dbReference>
<dbReference type="SUPFAM" id="SSF55753">
    <property type="entry name" value="Actin depolymerizing proteins"/>
    <property type="match status" value="2"/>
</dbReference>
<dbReference type="InterPro" id="IPR007123">
    <property type="entry name" value="Gelsolin-like_dom"/>
</dbReference>
<dbReference type="Proteomes" id="UP000663870">
    <property type="component" value="Unassembled WGS sequence"/>
</dbReference>
<dbReference type="GO" id="GO:0008154">
    <property type="term" value="P:actin polymerization or depolymerization"/>
    <property type="evidence" value="ECO:0007669"/>
    <property type="project" value="TreeGrafter"/>
</dbReference>
<evidence type="ECO:0000256" key="2">
    <source>
        <dbReference type="ARBA" id="ARBA00022467"/>
    </source>
</evidence>
<dbReference type="SUPFAM" id="SSF47050">
    <property type="entry name" value="VHP, Villin headpiece domain"/>
    <property type="match status" value="1"/>
</dbReference>
<sequence>VDLRASSLNSNDCFVLFTSQCVYIWCGKGSTGDEREMSKVVASSKSKEPIMVFEGQEKDEFWSHFPSGKEPYASDKRLSEHQSSLTSINDHPARLYEVSNASGRTTAIEIPNFTQADLDEDDVMLLDAWTSIFLWIGKNSNKTEMKDAERIAYDYLRTDPSHRDSDTPIIKTKQMYEPIHFTGFFGPWDRNYWTSKSSYEATKSMLQANNRPEIYAELIREKPVNNTKQNILNRATVTKYPYELLLKPADELPEDVNPELREVHLNDDEFLQRFKMTYAEYTSKPVWRQKELKKMAKLF</sequence>